<name>A0A6G1H1R4_9PEZI</name>
<dbReference type="GO" id="GO:0140042">
    <property type="term" value="P:lipid droplet formation"/>
    <property type="evidence" value="ECO:0007669"/>
    <property type="project" value="UniProtKB-ARBA"/>
</dbReference>
<dbReference type="OrthoDB" id="3990054at2759"/>
<feature type="transmembrane region" description="Helical" evidence="8">
    <location>
        <begin position="36"/>
        <end position="64"/>
    </location>
</feature>
<keyword evidence="10" id="KW-1185">Reference proteome</keyword>
<evidence type="ECO:0000256" key="8">
    <source>
        <dbReference type="SAM" id="Phobius"/>
    </source>
</evidence>
<gene>
    <name evidence="9" type="ORF">K402DRAFT_453962</name>
</gene>
<keyword evidence="6 8" id="KW-0472">Membrane</keyword>
<feature type="compositionally biased region" description="Polar residues" evidence="7">
    <location>
        <begin position="308"/>
        <end position="325"/>
    </location>
</feature>
<evidence type="ECO:0000256" key="4">
    <source>
        <dbReference type="ARBA" id="ARBA00022989"/>
    </source>
</evidence>
<reference evidence="9" key="1">
    <citation type="journal article" date="2020" name="Stud. Mycol.">
        <title>101 Dothideomycetes genomes: a test case for predicting lifestyles and emergence of pathogens.</title>
        <authorList>
            <person name="Haridas S."/>
            <person name="Albert R."/>
            <person name="Binder M."/>
            <person name="Bloem J."/>
            <person name="Labutti K."/>
            <person name="Salamov A."/>
            <person name="Andreopoulos B."/>
            <person name="Baker S."/>
            <person name="Barry K."/>
            <person name="Bills G."/>
            <person name="Bluhm B."/>
            <person name="Cannon C."/>
            <person name="Castanera R."/>
            <person name="Culley D."/>
            <person name="Daum C."/>
            <person name="Ezra D."/>
            <person name="Gonzalez J."/>
            <person name="Henrissat B."/>
            <person name="Kuo A."/>
            <person name="Liang C."/>
            <person name="Lipzen A."/>
            <person name="Lutzoni F."/>
            <person name="Magnuson J."/>
            <person name="Mondo S."/>
            <person name="Nolan M."/>
            <person name="Ohm R."/>
            <person name="Pangilinan J."/>
            <person name="Park H.-J."/>
            <person name="Ramirez L."/>
            <person name="Alfaro M."/>
            <person name="Sun H."/>
            <person name="Tritt A."/>
            <person name="Yoshinaga Y."/>
            <person name="Zwiers L.-H."/>
            <person name="Turgeon B."/>
            <person name="Goodwin S."/>
            <person name="Spatafora J."/>
            <person name="Crous P."/>
            <person name="Grigoriev I."/>
        </authorList>
    </citation>
    <scope>NUCLEOTIDE SEQUENCE</scope>
    <source>
        <strain evidence="9">CBS 113979</strain>
    </source>
</reference>
<organism evidence="9 10">
    <name type="scientific">Aulographum hederae CBS 113979</name>
    <dbReference type="NCBI Taxonomy" id="1176131"/>
    <lineage>
        <taxon>Eukaryota</taxon>
        <taxon>Fungi</taxon>
        <taxon>Dikarya</taxon>
        <taxon>Ascomycota</taxon>
        <taxon>Pezizomycotina</taxon>
        <taxon>Dothideomycetes</taxon>
        <taxon>Pleosporomycetidae</taxon>
        <taxon>Aulographales</taxon>
        <taxon>Aulographaceae</taxon>
    </lineage>
</organism>
<evidence type="ECO:0000256" key="7">
    <source>
        <dbReference type="SAM" id="MobiDB-lite"/>
    </source>
</evidence>
<sequence>MSDTEQDESKSLITAAKDTVLSPFYLAVSKPARRTYIGTALFFFAALFLLGTAISAYVLFYYAYIPARGFSRPIHLQFDAGQPPYGTVSLSKELVSGQPYDVKVILHMPHTKSNREAGNFMLDLQLVAPSTTSTSGVLGNIASLEKFSVLAHERRPAILTYYSPALDHVHKALQLPWYLTGIRQEAEVLDVDMMEGVEFNKGWRNIPTSARLEIQSDMKMQVYSASLVIKTRFQGLRYIMYKHRVASFVIFTGAFWTVEVISCFLAWLILSLLISSRKEESPGPKRERPGGAERTIKEEEDERDSEGLSDTSRTFPTFSGQQPLRYSSPRIKEEEAGETVPPDHPPGEADDEDEDEDDDFLLDEPPRHYDDSGLGTSMESSAGRRDALRRRRSGPFAGSNE</sequence>
<dbReference type="InterPro" id="IPR009617">
    <property type="entry name" value="Seipin"/>
</dbReference>
<feature type="region of interest" description="Disordered" evidence="7">
    <location>
        <begin position="279"/>
        <end position="401"/>
    </location>
</feature>
<dbReference type="GO" id="GO:0005789">
    <property type="term" value="C:endoplasmic reticulum membrane"/>
    <property type="evidence" value="ECO:0007669"/>
    <property type="project" value="UniProtKB-SubCell"/>
</dbReference>
<dbReference type="EMBL" id="ML977154">
    <property type="protein sequence ID" value="KAF1987115.1"/>
    <property type="molecule type" value="Genomic_DNA"/>
</dbReference>
<dbReference type="PANTHER" id="PTHR21212:SF0">
    <property type="entry name" value="SEIPIN"/>
    <property type="match status" value="1"/>
</dbReference>
<feature type="transmembrane region" description="Helical" evidence="8">
    <location>
        <begin position="245"/>
        <end position="270"/>
    </location>
</feature>
<feature type="compositionally biased region" description="Basic and acidic residues" evidence="7">
    <location>
        <begin position="279"/>
        <end position="297"/>
    </location>
</feature>
<evidence type="ECO:0000256" key="3">
    <source>
        <dbReference type="ARBA" id="ARBA00022824"/>
    </source>
</evidence>
<protein>
    <submittedName>
        <fullName evidence="9">Uncharacterized protein</fullName>
    </submittedName>
</protein>
<dbReference type="Pfam" id="PF06775">
    <property type="entry name" value="Seipin"/>
    <property type="match status" value="1"/>
</dbReference>
<accession>A0A6G1H1R4</accession>
<dbReference type="GO" id="GO:0006629">
    <property type="term" value="P:lipid metabolic process"/>
    <property type="evidence" value="ECO:0007669"/>
    <property type="project" value="UniProtKB-KW"/>
</dbReference>
<dbReference type="AlphaFoldDB" id="A0A6G1H1R4"/>
<keyword evidence="2 8" id="KW-0812">Transmembrane</keyword>
<keyword evidence="3" id="KW-0256">Endoplasmic reticulum</keyword>
<dbReference type="Proteomes" id="UP000800041">
    <property type="component" value="Unassembled WGS sequence"/>
</dbReference>
<dbReference type="PANTHER" id="PTHR21212">
    <property type="entry name" value="BERNARDINELLI-SEIP CONGENITAL LIPODYSTROPHY 2 HOMOLOG BSCL2 PROTEIN"/>
    <property type="match status" value="1"/>
</dbReference>
<evidence type="ECO:0000256" key="1">
    <source>
        <dbReference type="ARBA" id="ARBA00004477"/>
    </source>
</evidence>
<keyword evidence="4 8" id="KW-1133">Transmembrane helix</keyword>
<keyword evidence="5" id="KW-0443">Lipid metabolism</keyword>
<evidence type="ECO:0000313" key="9">
    <source>
        <dbReference type="EMBL" id="KAF1987115.1"/>
    </source>
</evidence>
<dbReference type="CDD" id="cd23995">
    <property type="entry name" value="Seipin_BSCL2_like"/>
    <property type="match status" value="1"/>
</dbReference>
<evidence type="ECO:0000256" key="6">
    <source>
        <dbReference type="ARBA" id="ARBA00023136"/>
    </source>
</evidence>
<evidence type="ECO:0000313" key="10">
    <source>
        <dbReference type="Proteomes" id="UP000800041"/>
    </source>
</evidence>
<proteinExistence type="predicted"/>
<feature type="compositionally biased region" description="Acidic residues" evidence="7">
    <location>
        <begin position="348"/>
        <end position="362"/>
    </location>
</feature>
<comment type="subcellular location">
    <subcellularLocation>
        <location evidence="1">Endoplasmic reticulum membrane</location>
        <topology evidence="1">Multi-pass membrane protein</topology>
    </subcellularLocation>
</comment>
<evidence type="ECO:0000256" key="2">
    <source>
        <dbReference type="ARBA" id="ARBA00022692"/>
    </source>
</evidence>
<evidence type="ECO:0000256" key="5">
    <source>
        <dbReference type="ARBA" id="ARBA00023098"/>
    </source>
</evidence>